<feature type="transmembrane region" description="Helical" evidence="1">
    <location>
        <begin position="292"/>
        <end position="313"/>
    </location>
</feature>
<dbReference type="AlphaFoldDB" id="A0A9E8MLV5"/>
<feature type="transmembrane region" description="Helical" evidence="1">
    <location>
        <begin position="325"/>
        <end position="357"/>
    </location>
</feature>
<organism evidence="2 3">
    <name type="scientific">Microcella daejeonensis</name>
    <dbReference type="NCBI Taxonomy" id="2994971"/>
    <lineage>
        <taxon>Bacteria</taxon>
        <taxon>Bacillati</taxon>
        <taxon>Actinomycetota</taxon>
        <taxon>Actinomycetes</taxon>
        <taxon>Micrococcales</taxon>
        <taxon>Microbacteriaceae</taxon>
        <taxon>Microcella</taxon>
    </lineage>
</organism>
<evidence type="ECO:0000313" key="2">
    <source>
        <dbReference type="EMBL" id="WAB81911.1"/>
    </source>
</evidence>
<feature type="transmembrane region" description="Helical" evidence="1">
    <location>
        <begin position="69"/>
        <end position="91"/>
    </location>
</feature>
<dbReference type="KEGG" id="mdb:OVN18_02495"/>
<feature type="transmembrane region" description="Helical" evidence="1">
    <location>
        <begin position="240"/>
        <end position="259"/>
    </location>
</feature>
<dbReference type="EMBL" id="CP113089">
    <property type="protein sequence ID" value="WAB81911.1"/>
    <property type="molecule type" value="Genomic_DNA"/>
</dbReference>
<protein>
    <submittedName>
        <fullName evidence="2">Uncharacterized protein</fullName>
    </submittedName>
</protein>
<feature type="transmembrane region" description="Helical" evidence="1">
    <location>
        <begin position="38"/>
        <end position="57"/>
    </location>
</feature>
<evidence type="ECO:0000313" key="3">
    <source>
        <dbReference type="Proteomes" id="UP001164706"/>
    </source>
</evidence>
<feature type="transmembrane region" description="Helical" evidence="1">
    <location>
        <begin position="207"/>
        <end position="228"/>
    </location>
</feature>
<sequence length="378" mass="37887">MPRPRLLTPLVARLLLLALVVGAVGIGAGAVGSPELSGVLRTAGILIAATALVALWARRGHDRLERLPAISAVIMAVATALSAVAIIWLLNNGPDRPIGLIGVTAAIGIVTASAAASAGTTILIRPHVEAMPAHIWSGIGGAGLAIPFIVAGAAPEAIMAGAVGLAIADRAYHRNQAHELAVREARLRGEPVHAPAPRWTPPERRRALLLGLAAVLVVAVAWAIGIGIGDLLGSAAVGQAFAVVALAVIPLALQVALVLRCAAAFRPWAVAGGGMLALAALISLVVPLEAVSFAAIALQSAAVALLAGALARLGRGAGREGAAQVAVLAATLWWLALVPTGGLLIAVVAIVTTAVAFRRKAASAPRPARPPQSATTLG</sequence>
<keyword evidence="3" id="KW-1185">Reference proteome</keyword>
<reference evidence="2" key="1">
    <citation type="submission" date="2022-11" db="EMBL/GenBank/DDBJ databases">
        <title>Description of Microcella daejonensis nov. sp, isolated from riverside soil.</title>
        <authorList>
            <person name="Molina K.M."/>
            <person name="Kim S.B."/>
        </authorList>
    </citation>
    <scope>NUCLEOTIDE SEQUENCE</scope>
    <source>
        <strain evidence="2">MMS21-STM12</strain>
    </source>
</reference>
<evidence type="ECO:0000256" key="1">
    <source>
        <dbReference type="SAM" id="Phobius"/>
    </source>
</evidence>
<gene>
    <name evidence="2" type="ORF">OVN18_02495</name>
</gene>
<dbReference type="RefSeq" id="WP_267781716.1">
    <property type="nucleotide sequence ID" value="NZ_CP113089.1"/>
</dbReference>
<proteinExistence type="predicted"/>
<feature type="transmembrane region" description="Helical" evidence="1">
    <location>
        <begin position="97"/>
        <end position="124"/>
    </location>
</feature>
<keyword evidence="1" id="KW-1133">Transmembrane helix</keyword>
<keyword evidence="1" id="KW-0472">Membrane</keyword>
<name>A0A9E8MLV5_9MICO</name>
<dbReference type="Proteomes" id="UP001164706">
    <property type="component" value="Chromosome"/>
</dbReference>
<keyword evidence="1" id="KW-0812">Transmembrane</keyword>
<accession>A0A9E8MLV5</accession>
<feature type="transmembrane region" description="Helical" evidence="1">
    <location>
        <begin position="268"/>
        <end position="286"/>
    </location>
</feature>